<sequence>MFHYFFHLAYVLNSCSNIKPNAYIHHISLVSVVLYKSPKASAREQQYLVDEKNDRHLRDRG</sequence>
<name>A0A2I3CPM9_VIBAX</name>
<dbReference type="EMBL" id="CP006719">
    <property type="protein sequence ID" value="AGV19766.1"/>
    <property type="molecule type" value="Genomic_DNA"/>
</dbReference>
<dbReference type="KEGG" id="vag:N646_3957"/>
<organism evidence="1 2">
    <name type="scientific">Vibrio alginolyticus (strain ATCC 17749 / DSM 2171 / NBRC 15630 / NCIMB 1903 / NCTC 12160 / XII-53)</name>
    <dbReference type="NCBI Taxonomy" id="1219076"/>
    <lineage>
        <taxon>Bacteria</taxon>
        <taxon>Pseudomonadati</taxon>
        <taxon>Pseudomonadota</taxon>
        <taxon>Gammaproteobacteria</taxon>
        <taxon>Vibrionales</taxon>
        <taxon>Vibrionaceae</taxon>
        <taxon>Vibrio</taxon>
    </lineage>
</organism>
<evidence type="ECO:0000313" key="1">
    <source>
        <dbReference type="EMBL" id="AGV19766.1"/>
    </source>
</evidence>
<evidence type="ECO:0000313" key="2">
    <source>
        <dbReference type="Proteomes" id="UP000016714"/>
    </source>
</evidence>
<gene>
    <name evidence="1" type="ORF">N646_3957</name>
</gene>
<accession>A0A2I3CPM9</accession>
<dbReference type="HOGENOM" id="CLU_2921503_0_0_6"/>
<protein>
    <submittedName>
        <fullName evidence="1">Uncharacterized protein</fullName>
    </submittedName>
</protein>
<reference evidence="1 2" key="1">
    <citation type="journal article" date="2015" name="Genome Announc.">
        <title>Complete genome sequence of Vibrio alginolyticus ATCC 17749.</title>
        <authorList>
            <person name="Liu X.F."/>
            <person name="Cao Y."/>
            <person name="Zhang H.L."/>
            <person name="Chen Y.J."/>
            <person name="Hu C.J."/>
        </authorList>
    </citation>
    <scope>NUCLEOTIDE SEQUENCE [LARGE SCALE GENOMIC DNA]</scope>
    <source>
        <strain evidence="2">ATCC 17749 / DSM 2171 / NBRC 15630 / NCIMB 1903 / NCTC 12160 / XII-53</strain>
    </source>
</reference>
<dbReference type="Proteomes" id="UP000016714">
    <property type="component" value="Chromosome 2"/>
</dbReference>
<proteinExistence type="predicted"/>
<dbReference type="AlphaFoldDB" id="A0A2I3CPM9"/>